<reference evidence="2" key="3">
    <citation type="journal article" date="2022" name="bioRxiv">
        <title>A global pangenome for the wheat fungal pathogen Pyrenophora tritici-repentis and prediction of effector protein structural homology.</title>
        <authorList>
            <person name="Moolhuijzen P."/>
            <person name="See P.T."/>
            <person name="Shi G."/>
            <person name="Powell H.R."/>
            <person name="Cockram J."/>
            <person name="Jorgensen L.N."/>
            <person name="Benslimane H."/>
            <person name="Strelkov S.E."/>
            <person name="Turner J."/>
            <person name="Liu Z."/>
            <person name="Moffat C.S."/>
        </authorList>
    </citation>
    <scope>NUCLEOTIDE SEQUENCE</scope>
    <source>
        <strain evidence="2">86-124</strain>
    </source>
</reference>
<organism evidence="2 3">
    <name type="scientific">Pyrenophora tritici-repentis</name>
    <dbReference type="NCBI Taxonomy" id="45151"/>
    <lineage>
        <taxon>Eukaryota</taxon>
        <taxon>Fungi</taxon>
        <taxon>Dikarya</taxon>
        <taxon>Ascomycota</taxon>
        <taxon>Pezizomycotina</taxon>
        <taxon>Dothideomycetes</taxon>
        <taxon>Pleosporomycetidae</taxon>
        <taxon>Pleosporales</taxon>
        <taxon>Pleosporineae</taxon>
        <taxon>Pleosporaceae</taxon>
        <taxon>Pyrenophora</taxon>
    </lineage>
</organism>
<comment type="caution">
    <text evidence="2">The sequence shown here is derived from an EMBL/GenBank/DDBJ whole genome shotgun (WGS) entry which is preliminary data.</text>
</comment>
<evidence type="ECO:0000313" key="3">
    <source>
        <dbReference type="Proteomes" id="UP000249757"/>
    </source>
</evidence>
<reference evidence="3" key="4">
    <citation type="journal article" date="2022" name="Microb. Genom.">
        <title>A global pangenome for the wheat fungal pathogen Pyrenophora tritici-repentis and prediction of effector protein structural homology.</title>
        <authorList>
            <person name="Moolhuijzen P.M."/>
            <person name="See P.T."/>
            <person name="Shi G."/>
            <person name="Powell H.R."/>
            <person name="Cockram J."/>
            <person name="Jorgensen L.N."/>
            <person name="Benslimane H."/>
            <person name="Strelkov S.E."/>
            <person name="Turner J."/>
            <person name="Liu Z."/>
            <person name="Moffat C.S."/>
        </authorList>
    </citation>
    <scope>NUCLEOTIDE SEQUENCE [LARGE SCALE GENOMIC DNA]</scope>
</reference>
<reference evidence="1" key="1">
    <citation type="journal article" date="2018" name="BMC Genomics">
        <title>Comparative genomics of the wheat fungal pathogen Pyrenophora tritici-repentis reveals chromosomal variations and genome plasticity.</title>
        <authorList>
            <person name="Moolhuijzen P."/>
            <person name="See P.T."/>
            <person name="Hane J.K."/>
            <person name="Shi G."/>
            <person name="Liu Z."/>
            <person name="Oliver R.P."/>
            <person name="Moffat C.S."/>
        </authorList>
    </citation>
    <scope>NUCLEOTIDE SEQUENCE [LARGE SCALE GENOMIC DNA]</scope>
    <source>
        <strain evidence="1">M4</strain>
    </source>
</reference>
<reference evidence="2" key="2">
    <citation type="submission" date="2021-05" db="EMBL/GenBank/DDBJ databases">
        <authorList>
            <person name="Moolhuijzen P.M."/>
            <person name="Moffat C.S."/>
        </authorList>
    </citation>
    <scope>NUCLEOTIDE SEQUENCE</scope>
    <source>
        <strain evidence="2">86-124</strain>
    </source>
</reference>
<gene>
    <name evidence="2" type="ORF">Ptr86124_002513</name>
    <name evidence="1" type="ORF">PtrM4_147510</name>
</gene>
<dbReference type="Proteomes" id="UP000245464">
    <property type="component" value="Chromosome 9"/>
</dbReference>
<proteinExistence type="predicted"/>
<name>A0A2W1G7D0_9PLEO</name>
<keyword evidence="3" id="KW-1185">Reference proteome</keyword>
<evidence type="ECO:0000313" key="1">
    <source>
        <dbReference type="EMBL" id="KAF7566431.1"/>
    </source>
</evidence>
<evidence type="ECO:0000313" key="2">
    <source>
        <dbReference type="EMBL" id="KAI1519385.1"/>
    </source>
</evidence>
<sequence>MSQLCLLSKSRPSWKSIIDANEAAVPGPSFEASEWQVAWAWAPPPSPSKVLDNFVDDLEYVQPVIRQAGSNSSPFCTRKILYCSRLTEGGKRHLRKRHLSIAQLLLLHLMFLNHQERGYNKNGTYQRPQVR</sequence>
<dbReference type="EMBL" id="NQIK02000009">
    <property type="protein sequence ID" value="KAF7566431.1"/>
    <property type="molecule type" value="Genomic_DNA"/>
</dbReference>
<accession>A0A2W1G7D0</accession>
<dbReference type="Proteomes" id="UP000249757">
    <property type="component" value="Unassembled WGS sequence"/>
</dbReference>
<dbReference type="AlphaFoldDB" id="A0A2W1G7D0"/>
<protein>
    <submittedName>
        <fullName evidence="2">Uncharacterized protein</fullName>
    </submittedName>
</protein>
<dbReference type="EMBL" id="NRDI02000002">
    <property type="protein sequence ID" value="KAI1519385.1"/>
    <property type="molecule type" value="Genomic_DNA"/>
</dbReference>